<organism evidence="1 2">
    <name type="scientific">Leptospira interrogans serovar Pyrogenes str. 200701872</name>
    <dbReference type="NCBI Taxonomy" id="1193029"/>
    <lineage>
        <taxon>Bacteria</taxon>
        <taxon>Pseudomonadati</taxon>
        <taxon>Spirochaetota</taxon>
        <taxon>Spirochaetia</taxon>
        <taxon>Leptospirales</taxon>
        <taxon>Leptospiraceae</taxon>
        <taxon>Leptospira</taxon>
    </lineage>
</organism>
<sequence>MIFSSDRPGGYGDFDLWISVRNPKNGVGPNLKFRFSPQLFRK</sequence>
<evidence type="ECO:0000313" key="2">
    <source>
        <dbReference type="Proteomes" id="UP000012117"/>
    </source>
</evidence>
<name>M7A0U0_LEPIR</name>
<comment type="caution">
    <text evidence="1">The sequence shown here is derived from an EMBL/GenBank/DDBJ whole genome shotgun (WGS) entry which is preliminary data.</text>
</comment>
<dbReference type="Proteomes" id="UP000012117">
    <property type="component" value="Unassembled WGS sequence"/>
</dbReference>
<dbReference type="AlphaFoldDB" id="M7A0U0"/>
<evidence type="ECO:0000313" key="1">
    <source>
        <dbReference type="EMBL" id="EMP07635.1"/>
    </source>
</evidence>
<protein>
    <submittedName>
        <fullName evidence="1">Uncharacterized protein</fullName>
    </submittedName>
</protein>
<reference evidence="1 2" key="1">
    <citation type="submission" date="2013-01" db="EMBL/GenBank/DDBJ databases">
        <authorList>
            <person name="Harkins D.M."/>
            <person name="Durkin A.S."/>
            <person name="Brinkac L.M."/>
            <person name="Haft D.H."/>
            <person name="Selengut J.D."/>
            <person name="Sanka R."/>
            <person name="DePew J."/>
            <person name="Purushe J."/>
            <person name="Picardeau M."/>
            <person name="Werts C."/>
            <person name="Goarant C."/>
            <person name="Vinetz J.M."/>
            <person name="Sutton G.G."/>
            <person name="Nierman W.C."/>
            <person name="Fouts D.E."/>
        </authorList>
    </citation>
    <scope>NUCLEOTIDE SEQUENCE [LARGE SCALE GENOMIC DNA]</scope>
    <source>
        <strain evidence="1 2">200701872</strain>
    </source>
</reference>
<accession>M7A0U0</accession>
<dbReference type="BioCyc" id="LINT1193029:G11R4-3847-MONOMER"/>
<dbReference type="EMBL" id="AKWN02000219">
    <property type="protein sequence ID" value="EMP07635.1"/>
    <property type="molecule type" value="Genomic_DNA"/>
</dbReference>
<proteinExistence type="predicted"/>
<gene>
    <name evidence="1" type="ORF">LEP1GSC124_2868</name>
</gene>